<keyword evidence="4" id="KW-0234">DNA repair</keyword>
<dbReference type="EMBL" id="JAQQLF010000017">
    <property type="protein sequence ID" value="MDC7718318.1"/>
    <property type="molecule type" value="Genomic_DNA"/>
</dbReference>
<dbReference type="Gene3D" id="1.10.1670.40">
    <property type="match status" value="1"/>
</dbReference>
<dbReference type="PANTHER" id="PTHR43003:SF5">
    <property type="entry name" value="DNA-3-METHYLADENINE GLYCOSYLASE"/>
    <property type="match status" value="1"/>
</dbReference>
<dbReference type="SMART" id="SM00478">
    <property type="entry name" value="ENDO3c"/>
    <property type="match status" value="1"/>
</dbReference>
<accession>A0ABT5J0F9</accession>
<dbReference type="RefSeq" id="WP_272752573.1">
    <property type="nucleotide sequence ID" value="NZ_JAQQLF010000017.1"/>
</dbReference>
<evidence type="ECO:0000313" key="7">
    <source>
        <dbReference type="Proteomes" id="UP001219956"/>
    </source>
</evidence>
<comment type="caution">
    <text evidence="6">The sequence shown here is derived from an EMBL/GenBank/DDBJ whole genome shotgun (WGS) entry which is preliminary data.</text>
</comment>
<dbReference type="EC" id="3.2.2.21" evidence="2"/>
<protein>
    <recommendedName>
        <fullName evidence="2">DNA-3-methyladenine glycosylase II</fullName>
        <ecNumber evidence="2">3.2.2.21</ecNumber>
    </recommendedName>
</protein>
<evidence type="ECO:0000256" key="4">
    <source>
        <dbReference type="ARBA" id="ARBA00023204"/>
    </source>
</evidence>
<evidence type="ECO:0000256" key="3">
    <source>
        <dbReference type="ARBA" id="ARBA00022763"/>
    </source>
</evidence>
<dbReference type="PANTHER" id="PTHR43003">
    <property type="entry name" value="DNA-3-METHYLADENINE GLYCOSYLASE"/>
    <property type="match status" value="1"/>
</dbReference>
<proteinExistence type="predicted"/>
<evidence type="ECO:0000256" key="1">
    <source>
        <dbReference type="ARBA" id="ARBA00000086"/>
    </source>
</evidence>
<comment type="catalytic activity">
    <reaction evidence="1">
        <text>Hydrolysis of alkylated DNA, releasing 3-methyladenine, 3-methylguanine, 7-methylguanine and 7-methyladenine.</text>
        <dbReference type="EC" id="3.2.2.21"/>
    </reaction>
</comment>
<evidence type="ECO:0000256" key="2">
    <source>
        <dbReference type="ARBA" id="ARBA00012000"/>
    </source>
</evidence>
<reference evidence="6 7" key="1">
    <citation type="submission" date="2023-01" db="EMBL/GenBank/DDBJ databases">
        <title>Novel species of the genus Vogesella isolated from rivers.</title>
        <authorList>
            <person name="Lu H."/>
        </authorList>
    </citation>
    <scope>NUCLEOTIDE SEQUENCE [LARGE SCALE GENOMIC DNA]</scope>
    <source>
        <strain evidence="6 7">DC21W</strain>
    </source>
</reference>
<organism evidence="6 7">
    <name type="scientific">Vogesella aquatica</name>
    <dbReference type="NCBI Taxonomy" id="2984206"/>
    <lineage>
        <taxon>Bacteria</taxon>
        <taxon>Pseudomonadati</taxon>
        <taxon>Pseudomonadota</taxon>
        <taxon>Betaproteobacteria</taxon>
        <taxon>Neisseriales</taxon>
        <taxon>Chromobacteriaceae</taxon>
        <taxon>Vogesella</taxon>
    </lineage>
</organism>
<sequence>MTPSYWAQACAELSQCSPALSVLIAQHPASALKTRGEPFETLLRAIVGQQISIAAADAIWARLAVLLDTTSPQAVVDTSPDALRAVGFSLRKVEYAQDLARHFLDGRIDPARFASLDDEAIIRELVAVRGIGRWTAEMYLIFNLCRPDVWPVDDIGLQKALVIIHGLPARPVLAECRRMGEAFRPWRSVATWYLWRMLDPVEVQY</sequence>
<evidence type="ECO:0000259" key="5">
    <source>
        <dbReference type="SMART" id="SM00478"/>
    </source>
</evidence>
<dbReference type="CDD" id="cd00056">
    <property type="entry name" value="ENDO3c"/>
    <property type="match status" value="1"/>
</dbReference>
<gene>
    <name evidence="6" type="ORF">PQU95_13965</name>
</gene>
<dbReference type="InterPro" id="IPR003265">
    <property type="entry name" value="HhH-GPD_domain"/>
</dbReference>
<feature type="domain" description="HhH-GPD" evidence="5">
    <location>
        <begin position="47"/>
        <end position="199"/>
    </location>
</feature>
<evidence type="ECO:0000313" key="6">
    <source>
        <dbReference type="EMBL" id="MDC7718318.1"/>
    </source>
</evidence>
<keyword evidence="3" id="KW-0227">DNA damage</keyword>
<keyword evidence="7" id="KW-1185">Reference proteome</keyword>
<dbReference type="InterPro" id="IPR051912">
    <property type="entry name" value="Alkylbase_DNA_Glycosylase/TA"/>
</dbReference>
<dbReference type="SUPFAM" id="SSF48150">
    <property type="entry name" value="DNA-glycosylase"/>
    <property type="match status" value="1"/>
</dbReference>
<dbReference type="Gene3D" id="1.10.340.30">
    <property type="entry name" value="Hypothetical protein, domain 2"/>
    <property type="match status" value="1"/>
</dbReference>
<dbReference type="InterPro" id="IPR011257">
    <property type="entry name" value="DNA_glycosylase"/>
</dbReference>
<name>A0ABT5J0F9_9NEIS</name>
<dbReference type="Proteomes" id="UP001219956">
    <property type="component" value="Unassembled WGS sequence"/>
</dbReference>
<dbReference type="Pfam" id="PF00730">
    <property type="entry name" value="HhH-GPD"/>
    <property type="match status" value="1"/>
</dbReference>